<evidence type="ECO:0000313" key="3">
    <source>
        <dbReference type="Proteomes" id="UP000641741"/>
    </source>
</evidence>
<sequence>MIASYIVGNLLRILEFLLFARAILSWFSQAGGSRLYEFLCMLTEPLIQPFRSLVSQIDAFRRCPFDIPFMLAFFTIIVLEQVVYML</sequence>
<dbReference type="Pfam" id="PF02325">
    <property type="entry name" value="CCB3_YggT"/>
    <property type="match status" value="1"/>
</dbReference>
<keyword evidence="1" id="KW-0812">Transmembrane</keyword>
<dbReference type="EMBL" id="JACOPK010000004">
    <property type="protein sequence ID" value="MBC5695380.1"/>
    <property type="molecule type" value="Genomic_DNA"/>
</dbReference>
<keyword evidence="3" id="KW-1185">Reference proteome</keyword>
<dbReference type="Proteomes" id="UP000641741">
    <property type="component" value="Unassembled WGS sequence"/>
</dbReference>
<dbReference type="RefSeq" id="WP_186969652.1">
    <property type="nucleotide sequence ID" value="NZ_JACOPK010000004.1"/>
</dbReference>
<keyword evidence="1" id="KW-1133">Transmembrane helix</keyword>
<name>A0ABR7GM40_9FIRM</name>
<accession>A0ABR7GM40</accession>
<protein>
    <submittedName>
        <fullName evidence="2">YggT family protein</fullName>
    </submittedName>
</protein>
<organism evidence="2 3">
    <name type="scientific">Agathobaculum hominis</name>
    <dbReference type="NCBI Taxonomy" id="2763014"/>
    <lineage>
        <taxon>Bacteria</taxon>
        <taxon>Bacillati</taxon>
        <taxon>Bacillota</taxon>
        <taxon>Clostridia</taxon>
        <taxon>Eubacteriales</taxon>
        <taxon>Butyricicoccaceae</taxon>
        <taxon>Agathobaculum</taxon>
    </lineage>
</organism>
<proteinExistence type="predicted"/>
<evidence type="ECO:0000313" key="2">
    <source>
        <dbReference type="EMBL" id="MBC5695380.1"/>
    </source>
</evidence>
<comment type="caution">
    <text evidence="2">The sequence shown here is derived from an EMBL/GenBank/DDBJ whole genome shotgun (WGS) entry which is preliminary data.</text>
</comment>
<reference evidence="2 3" key="1">
    <citation type="submission" date="2020-08" db="EMBL/GenBank/DDBJ databases">
        <title>Genome public.</title>
        <authorList>
            <person name="Liu C."/>
            <person name="Sun Q."/>
        </authorList>
    </citation>
    <scope>NUCLEOTIDE SEQUENCE [LARGE SCALE GENOMIC DNA]</scope>
    <source>
        <strain evidence="2 3">M2</strain>
    </source>
</reference>
<feature type="transmembrane region" description="Helical" evidence="1">
    <location>
        <begin position="65"/>
        <end position="84"/>
    </location>
</feature>
<dbReference type="InterPro" id="IPR003425">
    <property type="entry name" value="CCB3/YggT"/>
</dbReference>
<keyword evidence="1" id="KW-0472">Membrane</keyword>
<feature type="transmembrane region" description="Helical" evidence="1">
    <location>
        <begin position="6"/>
        <end position="27"/>
    </location>
</feature>
<evidence type="ECO:0000256" key="1">
    <source>
        <dbReference type="SAM" id="Phobius"/>
    </source>
</evidence>
<gene>
    <name evidence="2" type="ORF">H8S02_05395</name>
</gene>